<evidence type="ECO:0000256" key="1">
    <source>
        <dbReference type="SAM" id="MobiDB-lite"/>
    </source>
</evidence>
<feature type="domain" description="Choice-of-anchor I" evidence="2">
    <location>
        <begin position="2"/>
        <end position="337"/>
    </location>
</feature>
<reference evidence="3 4" key="1">
    <citation type="submission" date="2020-06" db="EMBL/GenBank/DDBJ databases">
        <authorList>
            <person name="Li R."/>
            <person name="Bekaert M."/>
        </authorList>
    </citation>
    <scope>NUCLEOTIDE SEQUENCE [LARGE SCALE GENOMIC DNA]</scope>
    <source>
        <strain evidence="4">wild</strain>
    </source>
</reference>
<organism evidence="3 4">
    <name type="scientific">Mytilus coruscus</name>
    <name type="common">Sea mussel</name>
    <dbReference type="NCBI Taxonomy" id="42192"/>
    <lineage>
        <taxon>Eukaryota</taxon>
        <taxon>Metazoa</taxon>
        <taxon>Spiralia</taxon>
        <taxon>Lophotrochozoa</taxon>
        <taxon>Mollusca</taxon>
        <taxon>Bivalvia</taxon>
        <taxon>Autobranchia</taxon>
        <taxon>Pteriomorphia</taxon>
        <taxon>Mytilida</taxon>
        <taxon>Mytiloidea</taxon>
        <taxon>Mytilidae</taxon>
        <taxon>Mytilinae</taxon>
        <taxon>Mytilus</taxon>
    </lineage>
</organism>
<accession>A0A6J8ACA5</accession>
<dbReference type="InterPro" id="IPR052956">
    <property type="entry name" value="Mesenchyme-surface_protein"/>
</dbReference>
<evidence type="ECO:0000313" key="3">
    <source>
        <dbReference type="EMBL" id="CAC5363942.1"/>
    </source>
</evidence>
<dbReference type="Proteomes" id="UP000507470">
    <property type="component" value="Unassembled WGS sequence"/>
</dbReference>
<feature type="region of interest" description="Disordered" evidence="1">
    <location>
        <begin position="281"/>
        <end position="315"/>
    </location>
</feature>
<gene>
    <name evidence="3" type="ORF">MCOR_5160</name>
</gene>
<keyword evidence="4" id="KW-1185">Reference proteome</keyword>
<evidence type="ECO:0000259" key="2">
    <source>
        <dbReference type="Pfam" id="PF22494"/>
    </source>
</evidence>
<dbReference type="EMBL" id="CACVKT020000928">
    <property type="protein sequence ID" value="CAC5363942.1"/>
    <property type="molecule type" value="Genomic_DNA"/>
</dbReference>
<dbReference type="InterPro" id="IPR055188">
    <property type="entry name" value="Choice_anch_I"/>
</dbReference>
<dbReference type="PANTHER" id="PTHR46928">
    <property type="entry name" value="MESENCHYME-SPECIFIC CELL SURFACE GLYCOPROTEIN"/>
    <property type="match status" value="1"/>
</dbReference>
<proteinExistence type="predicted"/>
<feature type="compositionally biased region" description="Polar residues" evidence="1">
    <location>
        <begin position="281"/>
        <end position="298"/>
    </location>
</feature>
<name>A0A6J8ACA5_MYTCO</name>
<dbReference type="Pfam" id="PF22494">
    <property type="entry name" value="choice_anch_I"/>
    <property type="match status" value="1"/>
</dbReference>
<protein>
    <recommendedName>
        <fullName evidence="2">Choice-of-anchor I domain-containing protein</fullName>
    </recommendedName>
</protein>
<dbReference type="OrthoDB" id="425936at2759"/>
<feature type="compositionally biased region" description="Basic and acidic residues" evidence="1">
    <location>
        <begin position="300"/>
        <end position="309"/>
    </location>
</feature>
<dbReference type="AlphaFoldDB" id="A0A6J8ACA5"/>
<dbReference type="PANTHER" id="PTHR46928:SF1">
    <property type="entry name" value="MESENCHYME-SPECIFIC CELL SURFACE GLYCOPROTEIN"/>
    <property type="match status" value="1"/>
</dbReference>
<evidence type="ECO:0000313" key="4">
    <source>
        <dbReference type="Proteomes" id="UP000507470"/>
    </source>
</evidence>
<sequence length="486" mass="54252">MAFTGDCHKLVIANEGRGGLDGTFVDPPGSVSILIGNSLGSPTHVNIGFQSILENREDLYQSSGVRWVYKGDHNAGIVNNMWDDLEPDKVTLSYDERFAYVSLPENNAIARIDIESYTVNQVLPLGLKNLSLYRTDCSDQDGGANLLHYPIYAMYQPTDIALAVLNNKEYIVSANQGVIKRYAAVDGLTNSFDESERARQISLDNDFDQSAWPASLTTAVNSNQQLGRLLVRESDARDPITQRIKDITAYGTRSFSLWSVYTMQLAYDTVDELETKENEVYPNTFNGDVSNGNQSPLQQKDLRSDDHGPEPTALAVGQSGTIPLIVIGTRTGAIHLYAEELFGLRHQSVHREGQTSQTWNVLYDANQAGDAIITDVGRRSYEDLVSTEANEDTISTETTEDLLLKEVTKDRISTAVMEDLKSTEAIEDLISTEATEDRISTEATEDRIHVSTEAIDDLIPVEDMQISYQQRLPKIRYQQRLRKIFY</sequence>